<dbReference type="Proteomes" id="UP001214170">
    <property type="component" value="Chromosome"/>
</dbReference>
<gene>
    <name evidence="1" type="ORF">P8T11_05525</name>
</gene>
<keyword evidence="2" id="KW-1185">Reference proteome</keyword>
<dbReference type="Pfam" id="PF05359">
    <property type="entry name" value="DUF748"/>
    <property type="match status" value="1"/>
</dbReference>
<accession>A0ABY8GWU2</accession>
<sequence>MNSPAPAPRQRSALGTTLAVLLMLLALAAILAFAGVRIVEQRISSLLGPRSQVGDVQVGFRQVVLTDVLVPGAAGQAEARAKRVVLEPKWSGFLRHEAVFHTVVIQGFDFAVVRTDDGDMQIAPALKTAMQAGEGRTRGRMPIEIAELVLRDGRLDFVDAAVAAPAHRIPFKNVRARLSPVVIPGDGARSNIEFAGDVEDNRNGESTVRAQGWVAIGGTDSEMKIAVRNMDVRHAAPYLAENGTGTLTGGAMDLDMTTAIAKRDLRASGVVALRDLKFSGDGSVFSLPRKAVLAAMKDKTGALRFEFALRGSLDNPKFSVTRGFTAQVAQGFGRAIGVGAEGAAEGVSGAVKELGDALSDLLSPSPGK</sequence>
<dbReference type="InterPro" id="IPR052894">
    <property type="entry name" value="AsmA-related"/>
</dbReference>
<proteinExistence type="predicted"/>
<dbReference type="PANTHER" id="PTHR30441">
    <property type="entry name" value="DUF748 DOMAIN-CONTAINING PROTEIN"/>
    <property type="match status" value="1"/>
</dbReference>
<dbReference type="RefSeq" id="WP_268077878.1">
    <property type="nucleotide sequence ID" value="NZ_CP106885.1"/>
</dbReference>
<evidence type="ECO:0000313" key="1">
    <source>
        <dbReference type="EMBL" id="WFP09343.1"/>
    </source>
</evidence>
<dbReference type="PANTHER" id="PTHR30441:SF8">
    <property type="entry name" value="DUF748 DOMAIN-CONTAINING PROTEIN"/>
    <property type="match status" value="1"/>
</dbReference>
<protein>
    <submittedName>
        <fullName evidence="1">DUF748 domain-containing protein</fullName>
    </submittedName>
</protein>
<organism evidence="1 2">
    <name type="scientific">Achromobacter spanius</name>
    <dbReference type="NCBI Taxonomy" id="217203"/>
    <lineage>
        <taxon>Bacteria</taxon>
        <taxon>Pseudomonadati</taxon>
        <taxon>Pseudomonadota</taxon>
        <taxon>Betaproteobacteria</taxon>
        <taxon>Burkholderiales</taxon>
        <taxon>Alcaligenaceae</taxon>
        <taxon>Achromobacter</taxon>
    </lineage>
</organism>
<evidence type="ECO:0000313" key="2">
    <source>
        <dbReference type="Proteomes" id="UP001214170"/>
    </source>
</evidence>
<dbReference type="InterPro" id="IPR008023">
    <property type="entry name" value="DUF748"/>
</dbReference>
<reference evidence="1 2" key="1">
    <citation type="submission" date="2023-03" db="EMBL/GenBank/DDBJ databases">
        <title>Achromobacter spanius LIG8.</title>
        <authorList>
            <person name="Shrestha S."/>
        </authorList>
    </citation>
    <scope>NUCLEOTIDE SEQUENCE [LARGE SCALE GENOMIC DNA]</scope>
    <source>
        <strain evidence="1 2">LIG8</strain>
    </source>
</reference>
<dbReference type="EMBL" id="CP121261">
    <property type="protein sequence ID" value="WFP09343.1"/>
    <property type="molecule type" value="Genomic_DNA"/>
</dbReference>
<name>A0ABY8GWU2_9BURK</name>